<accession>A0A4Z2IFF0</accession>
<keyword evidence="2" id="KW-1133">Transmembrane helix</keyword>
<keyword evidence="2" id="KW-0812">Transmembrane</keyword>
<evidence type="ECO:0000256" key="2">
    <source>
        <dbReference type="SAM" id="Phobius"/>
    </source>
</evidence>
<sequence length="88" mass="9456">MLNNLTDTEEGDGGAQSQGPALSFTALVFFFLSLFTLASAFLSLSSTRPALRRGTDLPPWMSELPGTRDGEREAGRGRASRRRAAPPT</sequence>
<organism evidence="3 4">
    <name type="scientific">Liparis tanakae</name>
    <name type="common">Tanaka's snailfish</name>
    <dbReference type="NCBI Taxonomy" id="230148"/>
    <lineage>
        <taxon>Eukaryota</taxon>
        <taxon>Metazoa</taxon>
        <taxon>Chordata</taxon>
        <taxon>Craniata</taxon>
        <taxon>Vertebrata</taxon>
        <taxon>Euteleostomi</taxon>
        <taxon>Actinopterygii</taxon>
        <taxon>Neopterygii</taxon>
        <taxon>Teleostei</taxon>
        <taxon>Neoteleostei</taxon>
        <taxon>Acanthomorphata</taxon>
        <taxon>Eupercaria</taxon>
        <taxon>Perciformes</taxon>
        <taxon>Cottioidei</taxon>
        <taxon>Cottales</taxon>
        <taxon>Liparidae</taxon>
        <taxon>Liparis</taxon>
    </lineage>
</organism>
<feature type="transmembrane region" description="Helical" evidence="2">
    <location>
        <begin position="20"/>
        <end position="44"/>
    </location>
</feature>
<evidence type="ECO:0000256" key="1">
    <source>
        <dbReference type="SAM" id="MobiDB-lite"/>
    </source>
</evidence>
<name>A0A4Z2IFF0_9TELE</name>
<gene>
    <name evidence="3" type="ORF">EYF80_013376</name>
</gene>
<keyword evidence="4" id="KW-1185">Reference proteome</keyword>
<evidence type="ECO:0000313" key="3">
    <source>
        <dbReference type="EMBL" id="TNN76511.1"/>
    </source>
</evidence>
<dbReference type="AlphaFoldDB" id="A0A4Z2IFF0"/>
<comment type="caution">
    <text evidence="3">The sequence shown here is derived from an EMBL/GenBank/DDBJ whole genome shotgun (WGS) entry which is preliminary data.</text>
</comment>
<feature type="compositionally biased region" description="Basic residues" evidence="1">
    <location>
        <begin position="78"/>
        <end position="88"/>
    </location>
</feature>
<protein>
    <submittedName>
        <fullName evidence="3">Uncharacterized protein</fullName>
    </submittedName>
</protein>
<feature type="compositionally biased region" description="Basic and acidic residues" evidence="1">
    <location>
        <begin position="66"/>
        <end position="76"/>
    </location>
</feature>
<evidence type="ECO:0000313" key="4">
    <source>
        <dbReference type="Proteomes" id="UP000314294"/>
    </source>
</evidence>
<feature type="region of interest" description="Disordered" evidence="1">
    <location>
        <begin position="48"/>
        <end position="88"/>
    </location>
</feature>
<dbReference type="EMBL" id="SRLO01000093">
    <property type="protein sequence ID" value="TNN76511.1"/>
    <property type="molecule type" value="Genomic_DNA"/>
</dbReference>
<dbReference type="Proteomes" id="UP000314294">
    <property type="component" value="Unassembled WGS sequence"/>
</dbReference>
<keyword evidence="2" id="KW-0472">Membrane</keyword>
<proteinExistence type="predicted"/>
<reference evidence="3 4" key="1">
    <citation type="submission" date="2019-03" db="EMBL/GenBank/DDBJ databases">
        <title>First draft genome of Liparis tanakae, snailfish: a comprehensive survey of snailfish specific genes.</title>
        <authorList>
            <person name="Kim W."/>
            <person name="Song I."/>
            <person name="Jeong J.-H."/>
            <person name="Kim D."/>
            <person name="Kim S."/>
            <person name="Ryu S."/>
            <person name="Song J.Y."/>
            <person name="Lee S.K."/>
        </authorList>
    </citation>
    <scope>NUCLEOTIDE SEQUENCE [LARGE SCALE GENOMIC DNA]</scope>
    <source>
        <tissue evidence="3">Muscle</tissue>
    </source>
</reference>